<dbReference type="Pfam" id="PF03372">
    <property type="entry name" value="Exo_endo_phos"/>
    <property type="match status" value="1"/>
</dbReference>
<keyword evidence="2" id="KW-0540">Nuclease</keyword>
<dbReference type="PANTHER" id="PTHR14859:SF1">
    <property type="entry name" value="PGAP2-INTERACTING PROTEIN"/>
    <property type="match status" value="1"/>
</dbReference>
<keyword evidence="2" id="KW-0378">Hydrolase</keyword>
<dbReference type="InterPro" id="IPR005135">
    <property type="entry name" value="Endo/exonuclease/phosphatase"/>
</dbReference>
<dbReference type="GO" id="GO:0004527">
    <property type="term" value="F:exonuclease activity"/>
    <property type="evidence" value="ECO:0007669"/>
    <property type="project" value="UniProtKB-KW"/>
</dbReference>
<name>A0A4R2KF57_9FIRM</name>
<keyword evidence="3" id="KW-1185">Reference proteome</keyword>
<dbReference type="RefSeq" id="WP_165916437.1">
    <property type="nucleotide sequence ID" value="NZ_SLWV01000036.1"/>
</dbReference>
<evidence type="ECO:0000259" key="1">
    <source>
        <dbReference type="Pfam" id="PF03372"/>
    </source>
</evidence>
<accession>A0A4R2KF57</accession>
<dbReference type="EMBL" id="SLWV01000036">
    <property type="protein sequence ID" value="TCO68986.1"/>
    <property type="molecule type" value="Genomic_DNA"/>
</dbReference>
<comment type="caution">
    <text evidence="2">The sequence shown here is derived from an EMBL/GenBank/DDBJ whole genome shotgun (WGS) entry which is preliminary data.</text>
</comment>
<organism evidence="2 3">
    <name type="scientific">Marinisporobacter balticus</name>
    <dbReference type="NCBI Taxonomy" id="2018667"/>
    <lineage>
        <taxon>Bacteria</taxon>
        <taxon>Bacillati</taxon>
        <taxon>Bacillota</taxon>
        <taxon>Clostridia</taxon>
        <taxon>Peptostreptococcales</taxon>
        <taxon>Thermotaleaceae</taxon>
        <taxon>Marinisporobacter</taxon>
    </lineage>
</organism>
<dbReference type="PANTHER" id="PTHR14859">
    <property type="entry name" value="CALCOFLUOR WHITE HYPERSENSITIVE PROTEIN PRECURSOR"/>
    <property type="match status" value="1"/>
</dbReference>
<protein>
    <submittedName>
        <fullName evidence="2">Endonuclease/exonuclease/phosphatase family protein</fullName>
    </submittedName>
</protein>
<dbReference type="GO" id="GO:0004519">
    <property type="term" value="F:endonuclease activity"/>
    <property type="evidence" value="ECO:0007669"/>
    <property type="project" value="UniProtKB-KW"/>
</dbReference>
<reference evidence="2 3" key="1">
    <citation type="submission" date="2019-03" db="EMBL/GenBank/DDBJ databases">
        <title>Genomic Encyclopedia of Type Strains, Phase IV (KMG-IV): sequencing the most valuable type-strain genomes for metagenomic binning, comparative biology and taxonomic classification.</title>
        <authorList>
            <person name="Goeker M."/>
        </authorList>
    </citation>
    <scope>NUCLEOTIDE SEQUENCE [LARGE SCALE GENOMIC DNA]</scope>
    <source>
        <strain evidence="2 3">DSM 102940</strain>
    </source>
</reference>
<dbReference type="SUPFAM" id="SSF56219">
    <property type="entry name" value="DNase I-like"/>
    <property type="match status" value="1"/>
</dbReference>
<dbReference type="GO" id="GO:0006506">
    <property type="term" value="P:GPI anchor biosynthetic process"/>
    <property type="evidence" value="ECO:0007669"/>
    <property type="project" value="TreeGrafter"/>
</dbReference>
<feature type="domain" description="Endonuclease/exonuclease/phosphatase" evidence="1">
    <location>
        <begin position="61"/>
        <end position="345"/>
    </location>
</feature>
<evidence type="ECO:0000313" key="2">
    <source>
        <dbReference type="EMBL" id="TCO68986.1"/>
    </source>
</evidence>
<keyword evidence="2" id="KW-0255">Endonuclease</keyword>
<dbReference type="Gene3D" id="3.60.10.10">
    <property type="entry name" value="Endonuclease/exonuclease/phosphatase"/>
    <property type="match status" value="1"/>
</dbReference>
<keyword evidence="2" id="KW-0269">Exonuclease</keyword>
<dbReference type="InterPro" id="IPR036691">
    <property type="entry name" value="Endo/exonu/phosph_ase_sf"/>
</dbReference>
<evidence type="ECO:0000313" key="3">
    <source>
        <dbReference type="Proteomes" id="UP000294919"/>
    </source>
</evidence>
<dbReference type="GO" id="GO:0016020">
    <property type="term" value="C:membrane"/>
    <property type="evidence" value="ECO:0007669"/>
    <property type="project" value="GOC"/>
</dbReference>
<proteinExistence type="predicted"/>
<sequence length="355" mass="40827">MIKKMIKIILLFGALGVFSFILFLAYMTITDYRPKEKEAIPLMIENNKDDWIKRNTPFSILTFNIGYCGLDKGQDFFKSGGKMSRSKSKEQTETNLKKIIQFLNKEKTSFICLQEVDIDASRSFHINQLKALKNALSMYSSTFALNYKVSWVPVPIADPMGSVYSGIVSMSKYKISESNRYQYPGKEKWPIQVFMLDRCFLESRIPVENGKELVLVNSHLSAYDKGGEIRKKQLAYLKEYITKEYNRGNYVIVGGDFNHVLPGTDPKLFKTTEKWPEWLFHLPNDFTPDGFMWVADKYVPTVRENGAPYKSGENFTVVIDGFLVSPNILIKKVYGHELNFENSDHNPVTGIFELK</sequence>
<gene>
    <name evidence="2" type="ORF">EV214_13612</name>
</gene>
<dbReference type="Proteomes" id="UP000294919">
    <property type="component" value="Unassembled WGS sequence"/>
</dbReference>
<dbReference type="InterPro" id="IPR051916">
    <property type="entry name" value="GPI-anchor_lipid_remodeler"/>
</dbReference>
<dbReference type="AlphaFoldDB" id="A0A4R2KF57"/>